<dbReference type="AlphaFoldDB" id="A0A1N7PXS1"/>
<keyword evidence="3 5" id="KW-0418">Kinase</keyword>
<evidence type="ECO:0000313" key="5">
    <source>
        <dbReference type="EMBL" id="SIT15392.1"/>
    </source>
</evidence>
<dbReference type="InterPro" id="IPR050306">
    <property type="entry name" value="PfkB_Carbo_kinase"/>
</dbReference>
<comment type="similarity">
    <text evidence="1">Belongs to the carbohydrate kinase PfkB family.</text>
</comment>
<dbReference type="GO" id="GO:0016301">
    <property type="term" value="F:kinase activity"/>
    <property type="evidence" value="ECO:0007669"/>
    <property type="project" value="UniProtKB-KW"/>
</dbReference>
<evidence type="ECO:0000256" key="3">
    <source>
        <dbReference type="ARBA" id="ARBA00022777"/>
    </source>
</evidence>
<dbReference type="Gene3D" id="3.40.1190.20">
    <property type="match status" value="1"/>
</dbReference>
<reference evidence="6" key="1">
    <citation type="submission" date="2017-01" db="EMBL/GenBank/DDBJ databases">
        <authorList>
            <person name="Varghese N."/>
            <person name="Submissions S."/>
        </authorList>
    </citation>
    <scope>NUCLEOTIDE SEQUENCE [LARGE SCALE GENOMIC DNA]</scope>
    <source>
        <strain evidence="6">DSM 21054</strain>
    </source>
</reference>
<accession>A0A1N7PXS1</accession>
<keyword evidence="2" id="KW-0808">Transferase</keyword>
<name>A0A1N7PXS1_9BACT</name>
<organism evidence="5 6">
    <name type="scientific">Filimonas lacunae</name>
    <dbReference type="NCBI Taxonomy" id="477680"/>
    <lineage>
        <taxon>Bacteria</taxon>
        <taxon>Pseudomonadati</taxon>
        <taxon>Bacteroidota</taxon>
        <taxon>Chitinophagia</taxon>
        <taxon>Chitinophagales</taxon>
        <taxon>Chitinophagaceae</taxon>
        <taxon>Filimonas</taxon>
    </lineage>
</organism>
<dbReference type="PANTHER" id="PTHR43085">
    <property type="entry name" value="HEXOKINASE FAMILY MEMBER"/>
    <property type="match status" value="1"/>
</dbReference>
<dbReference type="InterPro" id="IPR011611">
    <property type="entry name" value="PfkB_dom"/>
</dbReference>
<dbReference type="OrthoDB" id="9779730at2"/>
<dbReference type="Proteomes" id="UP000186917">
    <property type="component" value="Unassembled WGS sequence"/>
</dbReference>
<dbReference type="EMBL" id="FTOR01000004">
    <property type="protein sequence ID" value="SIT15392.1"/>
    <property type="molecule type" value="Genomic_DNA"/>
</dbReference>
<dbReference type="InterPro" id="IPR029056">
    <property type="entry name" value="Ribokinase-like"/>
</dbReference>
<proteinExistence type="inferred from homology"/>
<dbReference type="STRING" id="477680.SAMN05421788_104157"/>
<evidence type="ECO:0000256" key="2">
    <source>
        <dbReference type="ARBA" id="ARBA00022679"/>
    </source>
</evidence>
<evidence type="ECO:0000256" key="1">
    <source>
        <dbReference type="ARBA" id="ARBA00010688"/>
    </source>
</evidence>
<sequence length="296" mass="32138">MYEICCIGHITLDKVVTVKSVVHMAGGTSFYFSNAIRNMDVKYSLVTALAEAQMKEVEILRGNGIEVKVFPSTHTVYFENKYSENQDHRTQRVLQKADPFTAEQVTSVDAGIFHLGVLLADDISIDVIKALAAKGKVSLDAQGYLRKVENEEVLAVDWAEKQEGLKYVSILKANDHEMAVLTGCTDVKEGAQKLFDWGVKEVVITLGSQGSVVYDGTTYHIIPAYVPTAVIDATGCGDTYMAGYLYKRAKGATIQEAGEFAASMASINIATSGPFTGTKDEVLAHAAKAEKQIPVI</sequence>
<evidence type="ECO:0000259" key="4">
    <source>
        <dbReference type="Pfam" id="PF00294"/>
    </source>
</evidence>
<dbReference type="RefSeq" id="WP_076379509.1">
    <property type="nucleotide sequence ID" value="NZ_AP017422.1"/>
</dbReference>
<dbReference type="PANTHER" id="PTHR43085:SF57">
    <property type="entry name" value="CARBOHYDRATE KINASE PFKB DOMAIN-CONTAINING PROTEIN"/>
    <property type="match status" value="1"/>
</dbReference>
<dbReference type="Pfam" id="PF00294">
    <property type="entry name" value="PfkB"/>
    <property type="match status" value="1"/>
</dbReference>
<feature type="domain" description="Carbohydrate kinase PfkB" evidence="4">
    <location>
        <begin position="157"/>
        <end position="274"/>
    </location>
</feature>
<dbReference type="SUPFAM" id="SSF53613">
    <property type="entry name" value="Ribokinase-like"/>
    <property type="match status" value="1"/>
</dbReference>
<protein>
    <submittedName>
        <fullName evidence="5">Sugar or nucleoside kinase, ribokinase family</fullName>
    </submittedName>
</protein>
<keyword evidence="6" id="KW-1185">Reference proteome</keyword>
<gene>
    <name evidence="5" type="ORF">SAMN05421788_104157</name>
</gene>
<evidence type="ECO:0000313" key="6">
    <source>
        <dbReference type="Proteomes" id="UP000186917"/>
    </source>
</evidence>